<dbReference type="Proteomes" id="UP001201812">
    <property type="component" value="Unassembled WGS sequence"/>
</dbReference>
<proteinExistence type="predicted"/>
<evidence type="ECO:0000256" key="1">
    <source>
        <dbReference type="SAM" id="MobiDB-lite"/>
    </source>
</evidence>
<evidence type="ECO:0000313" key="3">
    <source>
        <dbReference type="Proteomes" id="UP001201812"/>
    </source>
</evidence>
<dbReference type="AlphaFoldDB" id="A0AAD4RDI0"/>
<feature type="region of interest" description="Disordered" evidence="1">
    <location>
        <begin position="1"/>
        <end position="87"/>
    </location>
</feature>
<sequence length="262" mass="27737">MRTQPSLNVVPSSSASTSLESSSSPPSPTIFSSTSSSFTAPEECGSNASSKFSHSQPQSILRNDLRKARHYSTEHSENGMGAEYGPSKGVTFKNSIKPEPSCVIISRPPLSNADNPNDNATSKVEFPQSFSENRLSESPSTDSLRNRRTSLPVSSSTFLQNKTVVQSSKVNEARGLIMDLLVAMNSNSSGAVAMRNAVEDSSFSPQVVSCLRAVASLLNPAQSGSGNPGSLSDLGLPSVIENPYSGEILVGFLFVAFPLNEL</sequence>
<feature type="compositionally biased region" description="Polar residues" evidence="1">
    <location>
        <begin position="46"/>
        <end position="61"/>
    </location>
</feature>
<feature type="compositionally biased region" description="Basic and acidic residues" evidence="1">
    <location>
        <begin position="63"/>
        <end position="77"/>
    </location>
</feature>
<organism evidence="2 3">
    <name type="scientific">Ditylenchus destructor</name>
    <dbReference type="NCBI Taxonomy" id="166010"/>
    <lineage>
        <taxon>Eukaryota</taxon>
        <taxon>Metazoa</taxon>
        <taxon>Ecdysozoa</taxon>
        <taxon>Nematoda</taxon>
        <taxon>Chromadorea</taxon>
        <taxon>Rhabditida</taxon>
        <taxon>Tylenchina</taxon>
        <taxon>Tylenchomorpha</taxon>
        <taxon>Sphaerularioidea</taxon>
        <taxon>Anguinidae</taxon>
        <taxon>Anguininae</taxon>
        <taxon>Ditylenchus</taxon>
    </lineage>
</organism>
<comment type="caution">
    <text evidence="2">The sequence shown here is derived from an EMBL/GenBank/DDBJ whole genome shotgun (WGS) entry which is preliminary data.</text>
</comment>
<name>A0AAD4RDI0_9BILA</name>
<feature type="compositionally biased region" description="Polar residues" evidence="1">
    <location>
        <begin position="112"/>
        <end position="152"/>
    </location>
</feature>
<feature type="region of interest" description="Disordered" evidence="1">
    <location>
        <begin position="103"/>
        <end position="152"/>
    </location>
</feature>
<protein>
    <submittedName>
        <fullName evidence="2">3',5'-cyclic phosphodiesterase pde-3</fullName>
    </submittedName>
</protein>
<evidence type="ECO:0000313" key="2">
    <source>
        <dbReference type="EMBL" id="KAI1728570.1"/>
    </source>
</evidence>
<dbReference type="EMBL" id="JAKKPZ010000001">
    <property type="protein sequence ID" value="KAI1728570.1"/>
    <property type="molecule type" value="Genomic_DNA"/>
</dbReference>
<feature type="compositionally biased region" description="Low complexity" evidence="1">
    <location>
        <begin position="1"/>
        <end position="42"/>
    </location>
</feature>
<reference evidence="2" key="1">
    <citation type="submission" date="2022-01" db="EMBL/GenBank/DDBJ databases">
        <title>Genome Sequence Resource for Two Populations of Ditylenchus destructor, the Migratory Endoparasitic Phytonematode.</title>
        <authorList>
            <person name="Zhang H."/>
            <person name="Lin R."/>
            <person name="Xie B."/>
        </authorList>
    </citation>
    <scope>NUCLEOTIDE SEQUENCE</scope>
    <source>
        <strain evidence="2">BazhouSP</strain>
    </source>
</reference>
<accession>A0AAD4RDI0</accession>
<gene>
    <name evidence="2" type="ORF">DdX_00763</name>
</gene>
<keyword evidence="3" id="KW-1185">Reference proteome</keyword>